<keyword evidence="1 3" id="KW-0175">Coiled coil</keyword>
<evidence type="ECO:0000313" key="5">
    <source>
        <dbReference type="EMBL" id="MFC5369038.1"/>
    </source>
</evidence>
<dbReference type="RefSeq" id="WP_227231095.1">
    <property type="nucleotide sequence ID" value="NZ_JAJCVJ010000003.1"/>
</dbReference>
<proteinExistence type="inferred from homology"/>
<accession>A0ABD5RGH4</accession>
<keyword evidence="6" id="KW-1185">Reference proteome</keyword>
<feature type="coiled-coil region" evidence="3">
    <location>
        <begin position="359"/>
        <end position="515"/>
    </location>
</feature>
<feature type="region of interest" description="Disordered" evidence="4">
    <location>
        <begin position="303"/>
        <end position="327"/>
    </location>
</feature>
<dbReference type="PANTHER" id="PTHR32114:SF2">
    <property type="entry name" value="ABC TRANSPORTER ABCH.3"/>
    <property type="match status" value="1"/>
</dbReference>
<protein>
    <submittedName>
        <fullName evidence="5">Archaea-specific SMC-related protein</fullName>
    </submittedName>
</protein>
<organism evidence="5 6">
    <name type="scientific">Salinirubrum litoreum</name>
    <dbReference type="NCBI Taxonomy" id="1126234"/>
    <lineage>
        <taxon>Archaea</taxon>
        <taxon>Methanobacteriati</taxon>
        <taxon>Methanobacteriota</taxon>
        <taxon>Stenosarchaea group</taxon>
        <taxon>Halobacteria</taxon>
        <taxon>Halobacteriales</taxon>
        <taxon>Haloferacaceae</taxon>
        <taxon>Salinirubrum</taxon>
    </lineage>
</organism>
<comment type="caution">
    <text evidence="5">The sequence shown here is derived from an EMBL/GenBank/DDBJ whole genome shotgun (WGS) entry which is preliminary data.</text>
</comment>
<dbReference type="InterPro" id="IPR027417">
    <property type="entry name" value="P-loop_NTPase"/>
</dbReference>
<gene>
    <name evidence="5" type="ORF">ACFPJ5_19090</name>
</gene>
<reference evidence="5 6" key="1">
    <citation type="journal article" date="2019" name="Int. J. Syst. Evol. Microbiol.">
        <title>The Global Catalogue of Microorganisms (GCM) 10K type strain sequencing project: providing services to taxonomists for standard genome sequencing and annotation.</title>
        <authorList>
            <consortium name="The Broad Institute Genomics Platform"/>
            <consortium name="The Broad Institute Genome Sequencing Center for Infectious Disease"/>
            <person name="Wu L."/>
            <person name="Ma J."/>
        </authorList>
    </citation>
    <scope>NUCLEOTIDE SEQUENCE [LARGE SCALE GENOMIC DNA]</scope>
    <source>
        <strain evidence="5 6">CGMCC 1.12237</strain>
    </source>
</reference>
<evidence type="ECO:0000313" key="6">
    <source>
        <dbReference type="Proteomes" id="UP001596201"/>
    </source>
</evidence>
<evidence type="ECO:0000256" key="3">
    <source>
        <dbReference type="SAM" id="Coils"/>
    </source>
</evidence>
<feature type="region of interest" description="Disordered" evidence="4">
    <location>
        <begin position="232"/>
        <end position="269"/>
    </location>
</feature>
<dbReference type="EMBL" id="JBHSKX010000004">
    <property type="protein sequence ID" value="MFC5369038.1"/>
    <property type="molecule type" value="Genomic_DNA"/>
</dbReference>
<sequence>MSTLRQEGQSIRLSARNIGGIDETTVEFEPGLTILEGRNATNRTSLLQAIKAACGSRDVSIKSDTDSGEVELTVGGETFRRTLSREGGTIVASGDEYLDDPALAELFAFLLETNEARQAVARGEDLREVIVRPIDTTAIEAEIRQLESRKEQIDDRLDHLDEIERQLPSLEEDRTRVREKIEDKRDELEDVRASIDAAETDVESEREEQRAVEEKLSELQQLRSELEDVRYDIETERESEEALREERTSLEEDLEELPASGTKDPQEINREIDSLRSEREQLERKLTELNTVIQFNEEMLEESNPHLRSALDGSGETDRGGSPTDRLLDDTESVTCWTCGSVVDAEKIEDTLGLLQDVRSQTAGEMDEIGAQIDELESERREIEQRRQRRSDLRTRIDRIDGEIEDHEAAITALQERRDDLESTVAETKEELEALRTESQNEVLDLHEEANELEFELGRLQNKLESTTDQIDEIESELAEREGLESERQEVAAELKDLRTRIESIQNEAVEQFNTHMETVLDLLEYDNIDRVWIERAEQEVRQGRSKRRQPTFDLHIVRNPADGGAYEDVAENLSESEREVIGLVFALAGYLVHDVDEVCPFILLDSLEAFDSERIAKLVSYLTDHSEYLVVALLPEDAQALDEGQRILEI</sequence>
<evidence type="ECO:0000256" key="2">
    <source>
        <dbReference type="ARBA" id="ARBA00049666"/>
    </source>
</evidence>
<evidence type="ECO:0000256" key="4">
    <source>
        <dbReference type="SAM" id="MobiDB-lite"/>
    </source>
</evidence>
<feature type="compositionally biased region" description="Basic and acidic residues" evidence="4">
    <location>
        <begin position="232"/>
        <end position="250"/>
    </location>
</feature>
<dbReference type="Gene3D" id="1.10.287.510">
    <property type="entry name" value="Helix hairpin bin"/>
    <property type="match status" value="1"/>
</dbReference>
<dbReference type="PANTHER" id="PTHR32114">
    <property type="entry name" value="ABC TRANSPORTER ABCH.3"/>
    <property type="match status" value="1"/>
</dbReference>
<name>A0ABD5RGH4_9EURY</name>
<dbReference type="NCBIfam" id="NF045487">
    <property type="entry name" value="ASRP"/>
    <property type="match status" value="1"/>
</dbReference>
<dbReference type="Proteomes" id="UP001596201">
    <property type="component" value="Unassembled WGS sequence"/>
</dbReference>
<dbReference type="Gene3D" id="3.40.50.300">
    <property type="entry name" value="P-loop containing nucleotide triphosphate hydrolases"/>
    <property type="match status" value="2"/>
</dbReference>
<comment type="similarity">
    <text evidence="2">Belongs to the Sph1/Sph2 family.</text>
</comment>
<evidence type="ECO:0000256" key="1">
    <source>
        <dbReference type="ARBA" id="ARBA00023054"/>
    </source>
</evidence>
<dbReference type="AlphaFoldDB" id="A0ABD5RGH4"/>